<proteinExistence type="predicted"/>
<dbReference type="GO" id="GO:0034501">
    <property type="term" value="P:protein localization to kinetochore"/>
    <property type="evidence" value="ECO:0007669"/>
    <property type="project" value="InterPro"/>
</dbReference>
<sequence length="425" mass="46056">STGMNTLLHAPIQASVQQTEWHDVDQTVLRASRQDTTLLFSEENAMEMTASHTALISRNLRTQQADRTDKIDITSFLAELNSSHGRAETSQGFGLLPDPASHPCPSLRQKEEAPAVKKIDFNEFLLSLKSNEEVLNPAEGPDKENVFFVPYQGLDNVALSSEGFVYSQEPLHTFNVTEVFRGQEGGMEMTKCEAAGVNVPFSVSAIWGSVSSETVFQGDKTVVFSKCEDMDMTGNYTDIIYNSSTTGMHKINADCQNSGRQEKTHRVRPVNKVVPTQVDPERHFPTGKTLAAGEDLKPRPSADVLQAGTSQPWRGGSQLPLFGGKSVVFPSGESMDLTGSCVVMVPDYTINQGGPEASAGGKTVIFALAEDMEITKTHTAQDPQPVPATPADNTVVFALHQDDMEITASHTVAVNNNVEGSEAHT</sequence>
<dbReference type="GO" id="GO:0008608">
    <property type="term" value="P:attachment of spindle microtubules to kinetochore"/>
    <property type="evidence" value="ECO:0007669"/>
    <property type="project" value="InterPro"/>
</dbReference>
<organism evidence="1 2">
    <name type="scientific">Mionectes macconnelli</name>
    <name type="common">McConnell's flycatcher</name>
    <dbReference type="NCBI Taxonomy" id="254557"/>
    <lineage>
        <taxon>Eukaryota</taxon>
        <taxon>Metazoa</taxon>
        <taxon>Chordata</taxon>
        <taxon>Craniata</taxon>
        <taxon>Vertebrata</taxon>
        <taxon>Euteleostomi</taxon>
        <taxon>Archelosauria</taxon>
        <taxon>Archosauria</taxon>
        <taxon>Dinosauria</taxon>
        <taxon>Saurischia</taxon>
        <taxon>Theropoda</taxon>
        <taxon>Coelurosauria</taxon>
        <taxon>Aves</taxon>
        <taxon>Neognathae</taxon>
        <taxon>Neoaves</taxon>
        <taxon>Telluraves</taxon>
        <taxon>Australaves</taxon>
        <taxon>Passeriformes</taxon>
        <taxon>Tyrannidae</taxon>
        <taxon>Mionectes</taxon>
    </lineage>
</organism>
<dbReference type="GO" id="GO:0051301">
    <property type="term" value="P:cell division"/>
    <property type="evidence" value="ECO:0007669"/>
    <property type="project" value="InterPro"/>
</dbReference>
<evidence type="ECO:0000313" key="2">
    <source>
        <dbReference type="Proteomes" id="UP000525714"/>
    </source>
</evidence>
<comment type="caution">
    <text evidence="1">The sequence shown here is derived from an EMBL/GenBank/DDBJ whole genome shotgun (WGS) entry which is preliminary data.</text>
</comment>
<accession>A0A7K5KH06</accession>
<dbReference type="GO" id="GO:0005634">
    <property type="term" value="C:nucleus"/>
    <property type="evidence" value="ECO:0007669"/>
    <property type="project" value="TreeGrafter"/>
</dbReference>
<feature type="non-terminal residue" evidence="1">
    <location>
        <position position="1"/>
    </location>
</feature>
<dbReference type="AlphaFoldDB" id="A0A7K5KH06"/>
<dbReference type="Proteomes" id="UP000525714">
    <property type="component" value="Unassembled WGS sequence"/>
</dbReference>
<reference evidence="1 2" key="1">
    <citation type="submission" date="2019-09" db="EMBL/GenBank/DDBJ databases">
        <title>Bird 10,000 Genomes (B10K) Project - Family phase.</title>
        <authorList>
            <person name="Zhang G."/>
        </authorList>
    </citation>
    <scope>NUCLEOTIDE SEQUENCE [LARGE SCALE GENOMIC DNA]</scope>
    <source>
        <strain evidence="1">B10K-DU-003-16</strain>
        <tissue evidence="1">Mixed tissue sample</tissue>
    </source>
</reference>
<keyword evidence="2" id="KW-1185">Reference proteome</keyword>
<dbReference type="Pfam" id="PF19221">
    <property type="entry name" value="MELT"/>
    <property type="match status" value="6"/>
</dbReference>
<feature type="non-terminal residue" evidence="1">
    <location>
        <position position="425"/>
    </location>
</feature>
<dbReference type="EMBL" id="VYZC01000733">
    <property type="protein sequence ID" value="NWT04834.1"/>
    <property type="molecule type" value="Genomic_DNA"/>
</dbReference>
<dbReference type="InterPro" id="IPR037388">
    <property type="entry name" value="Blinkin"/>
</dbReference>
<evidence type="ECO:0000313" key="1">
    <source>
        <dbReference type="EMBL" id="NWT04834.1"/>
    </source>
</evidence>
<gene>
    <name evidence="1" type="primary">Knl1_1</name>
    <name evidence="1" type="ORF">MIOMAC_R11197</name>
</gene>
<name>A0A7K5KH06_9TYRA</name>
<dbReference type="InterPro" id="IPR043651">
    <property type="entry name" value="KNL1_MELT_rpt"/>
</dbReference>
<dbReference type="PANTHER" id="PTHR16520">
    <property type="entry name" value="KINETOCHORE SCAFFOLD 1"/>
    <property type="match status" value="1"/>
</dbReference>
<dbReference type="PANTHER" id="PTHR16520:SF3">
    <property type="entry name" value="KINETOCHORE SCAFFOLD 1"/>
    <property type="match status" value="1"/>
</dbReference>
<protein>
    <submittedName>
        <fullName evidence="1">KNL1 protein</fullName>
    </submittedName>
</protein>